<accession>A0A8T1HEB2</accession>
<name>A0A8T1HEB2_9STRA</name>
<gene>
    <name evidence="1" type="ORF">PC129_g18592</name>
</gene>
<protein>
    <submittedName>
        <fullName evidence="1">Uncharacterized protein</fullName>
    </submittedName>
</protein>
<reference evidence="1" key="1">
    <citation type="submission" date="2018-05" db="EMBL/GenBank/DDBJ databases">
        <title>Effector identification in a new, highly contiguous assembly of the strawberry crown rot pathogen Phytophthora cactorum.</title>
        <authorList>
            <person name="Armitage A.D."/>
            <person name="Nellist C.F."/>
            <person name="Bates H."/>
            <person name="Vickerstaff R.J."/>
            <person name="Harrison R.J."/>
        </authorList>
    </citation>
    <scope>NUCLEOTIDE SEQUENCE</scope>
    <source>
        <strain evidence="1">P421</strain>
    </source>
</reference>
<sequence length="68" mass="7569">MKRAYSIESEQGGLSETLLQLVKEFAREAKLAQIRGQIPVVTLLLKENLLESSPNGRHVTWLSGAKAY</sequence>
<dbReference type="EMBL" id="RCMV01001099">
    <property type="protein sequence ID" value="KAG3210409.1"/>
    <property type="molecule type" value="Genomic_DNA"/>
</dbReference>
<dbReference type="Proteomes" id="UP000760860">
    <property type="component" value="Unassembled WGS sequence"/>
</dbReference>
<proteinExistence type="predicted"/>
<evidence type="ECO:0000313" key="1">
    <source>
        <dbReference type="EMBL" id="KAG3210409.1"/>
    </source>
</evidence>
<organism evidence="1 2">
    <name type="scientific">Phytophthora cactorum</name>
    <dbReference type="NCBI Taxonomy" id="29920"/>
    <lineage>
        <taxon>Eukaryota</taxon>
        <taxon>Sar</taxon>
        <taxon>Stramenopiles</taxon>
        <taxon>Oomycota</taxon>
        <taxon>Peronosporomycetes</taxon>
        <taxon>Peronosporales</taxon>
        <taxon>Peronosporaceae</taxon>
        <taxon>Phytophthora</taxon>
    </lineage>
</organism>
<dbReference type="AlphaFoldDB" id="A0A8T1HEB2"/>
<evidence type="ECO:0000313" key="2">
    <source>
        <dbReference type="Proteomes" id="UP000760860"/>
    </source>
</evidence>
<comment type="caution">
    <text evidence="1">The sequence shown here is derived from an EMBL/GenBank/DDBJ whole genome shotgun (WGS) entry which is preliminary data.</text>
</comment>